<dbReference type="EMBL" id="KN847484">
    <property type="protein sequence ID" value="KIW99772.1"/>
    <property type="molecule type" value="Genomic_DNA"/>
</dbReference>
<name>A0A0D2GN17_9EURO</name>
<keyword evidence="2" id="KW-1133">Transmembrane helix</keyword>
<keyword evidence="4" id="KW-1185">Reference proteome</keyword>
<protein>
    <submittedName>
        <fullName evidence="3">Uncharacterized protein</fullName>
    </submittedName>
</protein>
<feature type="region of interest" description="Disordered" evidence="1">
    <location>
        <begin position="57"/>
        <end position="107"/>
    </location>
</feature>
<dbReference type="OrthoDB" id="4148911at2759"/>
<sequence length="107" mass="12588">MFTVMWKREECKNPDPSVDICEKYVTPFQTTGIPIIIGLSLFLVLSIVLFVIVRRNRKRQHAQEAEKHRQIDDDIELEFTAPPESRGHKEQRRSPDIENPFEPPPKY</sequence>
<evidence type="ECO:0000256" key="1">
    <source>
        <dbReference type="SAM" id="MobiDB-lite"/>
    </source>
</evidence>
<dbReference type="HOGENOM" id="CLU_162801_0_0_1"/>
<evidence type="ECO:0000256" key="2">
    <source>
        <dbReference type="SAM" id="Phobius"/>
    </source>
</evidence>
<keyword evidence="2" id="KW-0812">Transmembrane</keyword>
<feature type="compositionally biased region" description="Basic and acidic residues" evidence="1">
    <location>
        <begin position="85"/>
        <end position="96"/>
    </location>
</feature>
<gene>
    <name evidence="3" type="ORF">Z518_10700</name>
</gene>
<organism evidence="3 4">
    <name type="scientific">Rhinocladiella mackenziei CBS 650.93</name>
    <dbReference type="NCBI Taxonomy" id="1442369"/>
    <lineage>
        <taxon>Eukaryota</taxon>
        <taxon>Fungi</taxon>
        <taxon>Dikarya</taxon>
        <taxon>Ascomycota</taxon>
        <taxon>Pezizomycotina</taxon>
        <taxon>Eurotiomycetes</taxon>
        <taxon>Chaetothyriomycetidae</taxon>
        <taxon>Chaetothyriales</taxon>
        <taxon>Herpotrichiellaceae</taxon>
        <taxon>Rhinocladiella</taxon>
    </lineage>
</organism>
<feature type="transmembrane region" description="Helical" evidence="2">
    <location>
        <begin position="33"/>
        <end position="53"/>
    </location>
</feature>
<proteinExistence type="predicted"/>
<dbReference type="GeneID" id="25298771"/>
<dbReference type="RefSeq" id="XP_013266985.1">
    <property type="nucleotide sequence ID" value="XM_013411531.1"/>
</dbReference>
<accession>A0A0D2GN17</accession>
<evidence type="ECO:0000313" key="4">
    <source>
        <dbReference type="Proteomes" id="UP000053617"/>
    </source>
</evidence>
<feature type="compositionally biased region" description="Basic and acidic residues" evidence="1">
    <location>
        <begin position="61"/>
        <end position="72"/>
    </location>
</feature>
<reference evidence="3 4" key="1">
    <citation type="submission" date="2015-01" db="EMBL/GenBank/DDBJ databases">
        <title>The Genome Sequence of Rhinocladiella mackenzie CBS 650.93.</title>
        <authorList>
            <consortium name="The Broad Institute Genomics Platform"/>
            <person name="Cuomo C."/>
            <person name="de Hoog S."/>
            <person name="Gorbushina A."/>
            <person name="Stielow B."/>
            <person name="Teixiera M."/>
            <person name="Abouelleil A."/>
            <person name="Chapman S.B."/>
            <person name="Priest M."/>
            <person name="Young S.K."/>
            <person name="Wortman J."/>
            <person name="Nusbaum C."/>
            <person name="Birren B."/>
        </authorList>
    </citation>
    <scope>NUCLEOTIDE SEQUENCE [LARGE SCALE GENOMIC DNA]</scope>
    <source>
        <strain evidence="3 4">CBS 650.93</strain>
    </source>
</reference>
<dbReference type="Proteomes" id="UP000053617">
    <property type="component" value="Unassembled WGS sequence"/>
</dbReference>
<evidence type="ECO:0000313" key="3">
    <source>
        <dbReference type="EMBL" id="KIW99772.1"/>
    </source>
</evidence>
<dbReference type="AlphaFoldDB" id="A0A0D2GN17"/>
<keyword evidence="2" id="KW-0472">Membrane</keyword>